<dbReference type="PANTHER" id="PTHR38683">
    <property type="entry name" value="CHORISMATE PYRUVATE-LYASE"/>
    <property type="match status" value="1"/>
</dbReference>
<feature type="binding site" evidence="4">
    <location>
        <position position="160"/>
    </location>
    <ligand>
        <name>substrate</name>
    </ligand>
</feature>
<name>A0ABR4WED7_9GAMM</name>
<dbReference type="EMBL" id="ARXU01000003">
    <property type="protein sequence ID" value="KGD61889.1"/>
    <property type="molecule type" value="Genomic_DNA"/>
</dbReference>
<reference evidence="5 6" key="1">
    <citation type="submission" date="2012-09" db="EMBL/GenBank/DDBJ databases">
        <title>Genome Sequence of alkane-degrading Bacterium Alcanivorax jadensis T9.</title>
        <authorList>
            <person name="Lai Q."/>
            <person name="Shao Z."/>
        </authorList>
    </citation>
    <scope>NUCLEOTIDE SEQUENCE [LARGE SCALE GENOMIC DNA]</scope>
    <source>
        <strain evidence="5 6">T9</strain>
    </source>
</reference>
<accession>A0ABR4WED7</accession>
<protein>
    <recommendedName>
        <fullName evidence="4">Probable chorismate pyruvate-lyase</fullName>
        <shortName evidence="4">CL</shortName>
        <shortName evidence="4">CPL</shortName>
        <ecNumber evidence="4">4.1.3.40</ecNumber>
    </recommendedName>
</protein>
<keyword evidence="4" id="KW-0670">Pyruvate</keyword>
<dbReference type="GO" id="GO:0016829">
    <property type="term" value="F:lyase activity"/>
    <property type="evidence" value="ECO:0007669"/>
    <property type="project" value="UniProtKB-KW"/>
</dbReference>
<comment type="similarity">
    <text evidence="4">Belongs to the UbiC family.</text>
</comment>
<comment type="function">
    <text evidence="4">Removes the pyruvyl group from chorismate, with concomitant aromatization of the ring, to provide 4-hydroxybenzoate (4HB) for the ubiquinone pathway.</text>
</comment>
<dbReference type="RefSeq" id="WP_035245852.1">
    <property type="nucleotide sequence ID" value="NZ_ARXU01000003.1"/>
</dbReference>
<sequence length="179" mass="20090">MLPAALHPDSLWRPLEQLVLPPRIREWMADPASLTLRLKRHGQFRVEPGYHAISFPRADERQLLDLAPRRAALIREVTLLLDDTPVVAARSVLPLTSLTGANRSLGHMGSRSLGLELYKRPTCLRDQVWARLGSPAEAMPVCWGRQSRFIKRGEPLLVAEYFLPALWEKVGATSVSSLL</sequence>
<dbReference type="EC" id="4.1.3.40" evidence="4"/>
<comment type="caution">
    <text evidence="5">The sequence shown here is derived from an EMBL/GenBank/DDBJ whole genome shotgun (WGS) entry which is preliminary data.</text>
</comment>
<keyword evidence="1 4" id="KW-0963">Cytoplasm</keyword>
<organism evidence="5 6">
    <name type="scientific">Alcanivorax jadensis T9</name>
    <dbReference type="NCBI Taxonomy" id="1177181"/>
    <lineage>
        <taxon>Bacteria</taxon>
        <taxon>Pseudomonadati</taxon>
        <taxon>Pseudomonadota</taxon>
        <taxon>Gammaproteobacteria</taxon>
        <taxon>Oceanospirillales</taxon>
        <taxon>Alcanivoracaceae</taxon>
        <taxon>Alcanivorax</taxon>
    </lineage>
</organism>
<feature type="binding site" evidence="4">
    <location>
        <position position="113"/>
    </location>
    <ligand>
        <name>substrate</name>
    </ligand>
</feature>
<dbReference type="PANTHER" id="PTHR38683:SF1">
    <property type="entry name" value="CHORISMATE PYRUVATE-LYASE"/>
    <property type="match status" value="1"/>
</dbReference>
<comment type="catalytic activity">
    <reaction evidence="4">
        <text>chorismate = 4-hydroxybenzoate + pyruvate</text>
        <dbReference type="Rhea" id="RHEA:16505"/>
        <dbReference type="ChEBI" id="CHEBI:15361"/>
        <dbReference type="ChEBI" id="CHEBI:17879"/>
        <dbReference type="ChEBI" id="CHEBI:29748"/>
        <dbReference type="EC" id="4.1.3.40"/>
    </reaction>
</comment>
<keyword evidence="3 4" id="KW-0456">Lyase</keyword>
<evidence type="ECO:0000256" key="3">
    <source>
        <dbReference type="ARBA" id="ARBA00023239"/>
    </source>
</evidence>
<keyword evidence="2 4" id="KW-0831">Ubiquinone biosynthesis</keyword>
<comment type="caution">
    <text evidence="4">Lacks conserved residue(s) required for the propagation of feature annotation.</text>
</comment>
<proteinExistence type="inferred from homology"/>
<keyword evidence="6" id="KW-1185">Reference proteome</keyword>
<dbReference type="InterPro" id="IPR028978">
    <property type="entry name" value="Chorismate_lyase_/UTRA_dom_sf"/>
</dbReference>
<comment type="subcellular location">
    <subcellularLocation>
        <location evidence="4">Cytoplasm</location>
    </subcellularLocation>
</comment>
<comment type="pathway">
    <text evidence="4">Cofactor biosynthesis; ubiquinone biosynthesis.</text>
</comment>
<dbReference type="InterPro" id="IPR007440">
    <property type="entry name" value="Chorismate--pyruvate_lyase"/>
</dbReference>
<gene>
    <name evidence="4" type="primary">ubiC</name>
    <name evidence="5" type="ORF">T9A_01098</name>
</gene>
<evidence type="ECO:0000256" key="1">
    <source>
        <dbReference type="ARBA" id="ARBA00022490"/>
    </source>
</evidence>
<evidence type="ECO:0000256" key="2">
    <source>
        <dbReference type="ARBA" id="ARBA00022688"/>
    </source>
</evidence>
<dbReference type="Proteomes" id="UP000029443">
    <property type="component" value="Unassembled WGS sequence"/>
</dbReference>
<evidence type="ECO:0000313" key="6">
    <source>
        <dbReference type="Proteomes" id="UP000029443"/>
    </source>
</evidence>
<dbReference type="SUPFAM" id="SSF64288">
    <property type="entry name" value="Chorismate lyase-like"/>
    <property type="match status" value="1"/>
</dbReference>
<dbReference type="Gene3D" id="3.40.1410.10">
    <property type="entry name" value="Chorismate lyase-like"/>
    <property type="match status" value="1"/>
</dbReference>
<dbReference type="Pfam" id="PF04345">
    <property type="entry name" value="Chor_lyase"/>
    <property type="match status" value="1"/>
</dbReference>
<evidence type="ECO:0000256" key="4">
    <source>
        <dbReference type="HAMAP-Rule" id="MF_01632"/>
    </source>
</evidence>
<evidence type="ECO:0000313" key="5">
    <source>
        <dbReference type="EMBL" id="KGD61889.1"/>
    </source>
</evidence>
<feature type="binding site" evidence="4">
    <location>
        <position position="75"/>
    </location>
    <ligand>
        <name>substrate</name>
    </ligand>
</feature>
<dbReference type="HAMAP" id="MF_01632">
    <property type="entry name" value="UbiC"/>
    <property type="match status" value="1"/>
</dbReference>